<organism evidence="4 5">
    <name type="scientific">Luteolibacter algae</name>
    <dbReference type="NCBI Taxonomy" id="454151"/>
    <lineage>
        <taxon>Bacteria</taxon>
        <taxon>Pseudomonadati</taxon>
        <taxon>Verrucomicrobiota</taxon>
        <taxon>Verrucomicrobiia</taxon>
        <taxon>Verrucomicrobiales</taxon>
        <taxon>Verrucomicrobiaceae</taxon>
        <taxon>Luteolibacter</taxon>
    </lineage>
</organism>
<sequence length="252" mass="27745">MSRPTKRHKSSSFIPILILIAAVSIWIHDAYKQGNLASFFEKTNAELTNGDKKSSGSSPAPTSSDSSAGHSSPSSPTRTGKYDTYHGCALVGDRSNDGDSFRVKLPDGKSEIIRLYFVDTPESAFKSYRGAATNHQRIQQQADDMGGISPQQAVEIGKKAKEFTSAILGASPFTLYTEWDSPFNDRRYHGFVEVVYGGRKRFLHELLVEKGYARIHTKGGQLPNGNSERKQENHLFSLERKAKSANSGAWGL</sequence>
<dbReference type="PROSITE" id="PS50830">
    <property type="entry name" value="TNASE_3"/>
    <property type="match status" value="1"/>
</dbReference>
<dbReference type="Gene3D" id="2.40.50.90">
    <property type="match status" value="1"/>
</dbReference>
<accession>A0ABW5D617</accession>
<dbReference type="EMBL" id="JBHUIT010000003">
    <property type="protein sequence ID" value="MFD2256174.1"/>
    <property type="molecule type" value="Genomic_DNA"/>
</dbReference>
<dbReference type="Proteomes" id="UP001597375">
    <property type="component" value="Unassembled WGS sequence"/>
</dbReference>
<proteinExistence type="predicted"/>
<evidence type="ECO:0000256" key="2">
    <source>
        <dbReference type="SAM" id="Phobius"/>
    </source>
</evidence>
<comment type="caution">
    <text evidence="4">The sequence shown here is derived from an EMBL/GenBank/DDBJ whole genome shotgun (WGS) entry which is preliminary data.</text>
</comment>
<keyword evidence="5" id="KW-1185">Reference proteome</keyword>
<gene>
    <name evidence="4" type="ORF">ACFSSA_05775</name>
</gene>
<evidence type="ECO:0000313" key="4">
    <source>
        <dbReference type="EMBL" id="MFD2256174.1"/>
    </source>
</evidence>
<feature type="compositionally biased region" description="Low complexity" evidence="1">
    <location>
        <begin position="55"/>
        <end position="76"/>
    </location>
</feature>
<evidence type="ECO:0000313" key="5">
    <source>
        <dbReference type="Proteomes" id="UP001597375"/>
    </source>
</evidence>
<protein>
    <submittedName>
        <fullName evidence="4">Thermonuclease family protein</fullName>
    </submittedName>
</protein>
<feature type="transmembrane region" description="Helical" evidence="2">
    <location>
        <begin position="12"/>
        <end position="31"/>
    </location>
</feature>
<dbReference type="InterPro" id="IPR035437">
    <property type="entry name" value="SNase_OB-fold_sf"/>
</dbReference>
<reference evidence="5" key="1">
    <citation type="journal article" date="2019" name="Int. J. Syst. Evol. Microbiol.">
        <title>The Global Catalogue of Microorganisms (GCM) 10K type strain sequencing project: providing services to taxonomists for standard genome sequencing and annotation.</title>
        <authorList>
            <consortium name="The Broad Institute Genomics Platform"/>
            <consortium name="The Broad Institute Genome Sequencing Center for Infectious Disease"/>
            <person name="Wu L."/>
            <person name="Ma J."/>
        </authorList>
    </citation>
    <scope>NUCLEOTIDE SEQUENCE [LARGE SCALE GENOMIC DNA]</scope>
    <source>
        <strain evidence="5">CGMCC 4.7106</strain>
    </source>
</reference>
<evidence type="ECO:0000259" key="3">
    <source>
        <dbReference type="PROSITE" id="PS50830"/>
    </source>
</evidence>
<dbReference type="SMART" id="SM00318">
    <property type="entry name" value="SNc"/>
    <property type="match status" value="1"/>
</dbReference>
<name>A0ABW5D617_9BACT</name>
<keyword evidence="2" id="KW-0812">Transmembrane</keyword>
<dbReference type="InterPro" id="IPR016071">
    <property type="entry name" value="Staphylococal_nuclease_OB-fold"/>
</dbReference>
<feature type="domain" description="TNase-like" evidence="3">
    <location>
        <begin position="97"/>
        <end position="252"/>
    </location>
</feature>
<evidence type="ECO:0000256" key="1">
    <source>
        <dbReference type="SAM" id="MobiDB-lite"/>
    </source>
</evidence>
<dbReference type="RefSeq" id="WP_386819170.1">
    <property type="nucleotide sequence ID" value="NZ_JBHUIT010000003.1"/>
</dbReference>
<dbReference type="SUPFAM" id="SSF50199">
    <property type="entry name" value="Staphylococcal nuclease"/>
    <property type="match status" value="1"/>
</dbReference>
<feature type="region of interest" description="Disordered" evidence="1">
    <location>
        <begin position="48"/>
        <end position="82"/>
    </location>
</feature>
<keyword evidence="2" id="KW-0472">Membrane</keyword>
<keyword evidence="2" id="KW-1133">Transmembrane helix</keyword>
<dbReference type="Pfam" id="PF00565">
    <property type="entry name" value="SNase"/>
    <property type="match status" value="1"/>
</dbReference>